<dbReference type="SUPFAM" id="SSF48452">
    <property type="entry name" value="TPR-like"/>
    <property type="match status" value="1"/>
</dbReference>
<evidence type="ECO:0008006" key="2">
    <source>
        <dbReference type="Google" id="ProtNLM"/>
    </source>
</evidence>
<dbReference type="InterPro" id="IPR011990">
    <property type="entry name" value="TPR-like_helical_dom_sf"/>
</dbReference>
<protein>
    <recommendedName>
        <fullName evidence="2">Tetratricopeptide repeat protein</fullName>
    </recommendedName>
</protein>
<proteinExistence type="predicted"/>
<dbReference type="EMBL" id="DSVI01000007">
    <property type="protein sequence ID" value="HGT47501.1"/>
    <property type="molecule type" value="Genomic_DNA"/>
</dbReference>
<dbReference type="Gene3D" id="1.25.40.10">
    <property type="entry name" value="Tetratricopeptide repeat domain"/>
    <property type="match status" value="1"/>
</dbReference>
<organism evidence="1">
    <name type="scientific">Ignavibacterium album</name>
    <dbReference type="NCBI Taxonomy" id="591197"/>
    <lineage>
        <taxon>Bacteria</taxon>
        <taxon>Pseudomonadati</taxon>
        <taxon>Ignavibacteriota</taxon>
        <taxon>Ignavibacteria</taxon>
        <taxon>Ignavibacteriales</taxon>
        <taxon>Ignavibacteriaceae</taxon>
        <taxon>Ignavibacterium</taxon>
    </lineage>
</organism>
<reference evidence="1" key="1">
    <citation type="journal article" date="2020" name="mSystems">
        <title>Genome- and Community-Level Interaction Insights into Carbon Utilization and Element Cycling Functions of Hydrothermarchaeota in Hydrothermal Sediment.</title>
        <authorList>
            <person name="Zhou Z."/>
            <person name="Liu Y."/>
            <person name="Xu W."/>
            <person name="Pan J."/>
            <person name="Luo Z.H."/>
            <person name="Li M."/>
        </authorList>
    </citation>
    <scope>NUCLEOTIDE SEQUENCE [LARGE SCALE GENOMIC DNA]</scope>
    <source>
        <strain evidence="1">SpSt-500</strain>
    </source>
</reference>
<name>A0A832G6K3_9BACT</name>
<accession>A0A832G6K3</accession>
<comment type="caution">
    <text evidence="1">The sequence shown here is derived from an EMBL/GenBank/DDBJ whole genome shotgun (WGS) entry which is preliminary data.</text>
</comment>
<gene>
    <name evidence="1" type="ORF">ENS56_05670</name>
</gene>
<sequence length="279" mass="33039">MKLNFVNRLFFFILLQQIKILSQNYFVEQLELADSLFKKQNYFDAITEYKRLLFFDSSDSFRFYSNYQIGLCYKNGAKYSDAIGYFVLAEINSTNNEELFNSKIQQARTNILRRTTSRAEKILSEMENDKRFDQYKNEIKYWRGWSFIFSDKWEDAHHIFSEIGETNLAQICLNTHDELYSVDFAKYSSMILPGLGQFYTGEYLSGLLSLAWNVFAGYLTVTAFNQERIFDGIVSANLLWFRFYRGNFQNAEKFAEEKNIRIANETLFYLQNEFNGIKP</sequence>
<dbReference type="AlphaFoldDB" id="A0A832G6K3"/>
<evidence type="ECO:0000313" key="1">
    <source>
        <dbReference type="EMBL" id="HGT47501.1"/>
    </source>
</evidence>